<dbReference type="KEGG" id="sgm:GCM10017557_35340"/>
<keyword evidence="5" id="KW-1185">Reference proteome</keyword>
<reference evidence="4 5" key="1">
    <citation type="journal article" date="2014" name="Int. J. Syst. Evol. Microbiol.">
        <title>Complete genome sequence of Corynebacterium casei LMG S-19264T (=DSM 44701T), isolated from a smear-ripened cheese.</title>
        <authorList>
            <consortium name="US DOE Joint Genome Institute (JGI-PGF)"/>
            <person name="Walter F."/>
            <person name="Albersmeier A."/>
            <person name="Kalinowski J."/>
            <person name="Ruckert C."/>
        </authorList>
    </citation>
    <scope>NUCLEOTIDE SEQUENCE [LARGE SCALE GENOMIC DNA]</scope>
    <source>
        <strain evidence="4 5">JCM 4677</strain>
    </source>
</reference>
<dbReference type="EMBL" id="AP023440">
    <property type="protein sequence ID" value="BCL28675.1"/>
    <property type="molecule type" value="Genomic_DNA"/>
</dbReference>
<dbReference type="InterPro" id="IPR011006">
    <property type="entry name" value="CheY-like_superfamily"/>
</dbReference>
<dbReference type="Pfam" id="PF00072">
    <property type="entry name" value="Response_reg"/>
    <property type="match status" value="1"/>
</dbReference>
<dbReference type="SMART" id="SM00421">
    <property type="entry name" value="HTH_LUXR"/>
    <property type="match status" value="1"/>
</dbReference>
<feature type="modified residue" description="4-aspartylphosphate" evidence="2">
    <location>
        <position position="60"/>
    </location>
</feature>
<sequence>MSSSNAPVSVVVVDDHPAILSGIQAWYAASQRPITVVAAGTSAELAWTTPGSTADVVLLDLQLGEGGPAFGSLRRLVDAGRQVVVYSMRDDEKTALNCLDLGAATFLTKSEGQQHLVEATLAAADERPYMAPALAGALGTNARADRPQLSAREEDVLIEWFQSESKELVAQRLNISVRTVNSYLDRVRIKYANVGRPARTKASLVARAVQDGLVDVADL</sequence>
<evidence type="ECO:0000256" key="1">
    <source>
        <dbReference type="ARBA" id="ARBA00023125"/>
    </source>
</evidence>
<gene>
    <name evidence="4" type="ORF">GCM10017557_35340</name>
</gene>
<dbReference type="PANTHER" id="PTHR43214:SF38">
    <property type="entry name" value="NITRATE_NITRITE RESPONSE REGULATOR PROTEIN NARL"/>
    <property type="match status" value="1"/>
</dbReference>
<evidence type="ECO:0000313" key="5">
    <source>
        <dbReference type="Proteomes" id="UP000516444"/>
    </source>
</evidence>
<evidence type="ECO:0000256" key="2">
    <source>
        <dbReference type="PROSITE-ProRule" id="PRU00169"/>
    </source>
</evidence>
<proteinExistence type="predicted"/>
<dbReference type="InterPro" id="IPR036388">
    <property type="entry name" value="WH-like_DNA-bd_sf"/>
</dbReference>
<evidence type="ECO:0000313" key="4">
    <source>
        <dbReference type="EMBL" id="BCL28675.1"/>
    </source>
</evidence>
<dbReference type="GO" id="GO:0000160">
    <property type="term" value="P:phosphorelay signal transduction system"/>
    <property type="evidence" value="ECO:0007669"/>
    <property type="project" value="InterPro"/>
</dbReference>
<dbReference type="PANTHER" id="PTHR43214">
    <property type="entry name" value="TWO-COMPONENT RESPONSE REGULATOR"/>
    <property type="match status" value="1"/>
</dbReference>
<dbReference type="InterPro" id="IPR001789">
    <property type="entry name" value="Sig_transdc_resp-reg_receiver"/>
</dbReference>
<dbReference type="GO" id="GO:0003677">
    <property type="term" value="F:DNA binding"/>
    <property type="evidence" value="ECO:0007669"/>
    <property type="project" value="UniProtKB-KW"/>
</dbReference>
<dbReference type="PROSITE" id="PS50110">
    <property type="entry name" value="RESPONSE_REGULATORY"/>
    <property type="match status" value="1"/>
</dbReference>
<accession>A0A7G1P6J4</accession>
<dbReference type="SUPFAM" id="SSF52172">
    <property type="entry name" value="CheY-like"/>
    <property type="match status" value="1"/>
</dbReference>
<dbReference type="SMART" id="SM00448">
    <property type="entry name" value="REC"/>
    <property type="match status" value="1"/>
</dbReference>
<feature type="domain" description="Response regulatory" evidence="3">
    <location>
        <begin position="9"/>
        <end position="124"/>
    </location>
</feature>
<protein>
    <recommendedName>
        <fullName evidence="3">Response regulatory domain-containing protein</fullName>
    </recommendedName>
</protein>
<dbReference type="InterPro" id="IPR000792">
    <property type="entry name" value="Tscrpt_reg_LuxR_C"/>
</dbReference>
<dbReference type="Proteomes" id="UP000516444">
    <property type="component" value="Chromosome"/>
</dbReference>
<dbReference type="InterPro" id="IPR016032">
    <property type="entry name" value="Sig_transdc_resp-reg_C-effctor"/>
</dbReference>
<name>A0A7G1P6J4_9ACTN</name>
<dbReference type="Pfam" id="PF00196">
    <property type="entry name" value="GerE"/>
    <property type="match status" value="1"/>
</dbReference>
<dbReference type="Gene3D" id="3.40.50.2300">
    <property type="match status" value="1"/>
</dbReference>
<keyword evidence="1" id="KW-0238">DNA-binding</keyword>
<dbReference type="RefSeq" id="WP_055519286.1">
    <property type="nucleotide sequence ID" value="NZ_AP023440.1"/>
</dbReference>
<evidence type="ECO:0000259" key="3">
    <source>
        <dbReference type="PROSITE" id="PS50110"/>
    </source>
</evidence>
<dbReference type="Gene3D" id="1.10.10.10">
    <property type="entry name" value="Winged helix-like DNA-binding domain superfamily/Winged helix DNA-binding domain"/>
    <property type="match status" value="1"/>
</dbReference>
<dbReference type="SUPFAM" id="SSF46894">
    <property type="entry name" value="C-terminal effector domain of the bipartite response regulators"/>
    <property type="match status" value="1"/>
</dbReference>
<organism evidence="4 5">
    <name type="scientific">Streptomyces aurantiacus</name>
    <dbReference type="NCBI Taxonomy" id="47760"/>
    <lineage>
        <taxon>Bacteria</taxon>
        <taxon>Bacillati</taxon>
        <taxon>Actinomycetota</taxon>
        <taxon>Actinomycetes</taxon>
        <taxon>Kitasatosporales</taxon>
        <taxon>Streptomycetaceae</taxon>
        <taxon>Streptomyces</taxon>
        <taxon>Streptomyces aurantiacus group</taxon>
    </lineage>
</organism>
<dbReference type="GO" id="GO:0006355">
    <property type="term" value="P:regulation of DNA-templated transcription"/>
    <property type="evidence" value="ECO:0007669"/>
    <property type="project" value="InterPro"/>
</dbReference>
<dbReference type="AlphaFoldDB" id="A0A7G1P6J4"/>
<keyword evidence="2" id="KW-0597">Phosphoprotein</keyword>
<dbReference type="InterPro" id="IPR039420">
    <property type="entry name" value="WalR-like"/>
</dbReference>